<name>A0A226E080_FOLCA</name>
<evidence type="ECO:0000256" key="2">
    <source>
        <dbReference type="SAM" id="SignalP"/>
    </source>
</evidence>
<feature type="chain" id="PRO_5012623950" evidence="2">
    <location>
        <begin position="23"/>
        <end position="370"/>
    </location>
</feature>
<dbReference type="EMBL" id="LNIX01000008">
    <property type="protein sequence ID" value="OXA50953.1"/>
    <property type="molecule type" value="Genomic_DNA"/>
</dbReference>
<keyword evidence="1" id="KW-0812">Transmembrane</keyword>
<evidence type="ECO:0000313" key="3">
    <source>
        <dbReference type="EMBL" id="OXA50953.1"/>
    </source>
</evidence>
<accession>A0A226E080</accession>
<dbReference type="Proteomes" id="UP000198287">
    <property type="component" value="Unassembled WGS sequence"/>
</dbReference>
<dbReference type="AlphaFoldDB" id="A0A226E080"/>
<keyword evidence="4" id="KW-1185">Reference proteome</keyword>
<protein>
    <submittedName>
        <fullName evidence="3">Uncharacterized protein</fullName>
    </submittedName>
</protein>
<keyword evidence="2" id="KW-0732">Signal</keyword>
<feature type="signal peptide" evidence="2">
    <location>
        <begin position="1"/>
        <end position="22"/>
    </location>
</feature>
<evidence type="ECO:0000313" key="4">
    <source>
        <dbReference type="Proteomes" id="UP000198287"/>
    </source>
</evidence>
<evidence type="ECO:0000256" key="1">
    <source>
        <dbReference type="SAM" id="Phobius"/>
    </source>
</evidence>
<proteinExistence type="predicted"/>
<keyword evidence="1" id="KW-0472">Membrane</keyword>
<sequence length="370" mass="41374">MRPAIISSWLLVLIISAEISSSKTILEKFCLPFYLSKNPEPFHFFRPRDELFIKPLNTKCLHVLPFQLNATPAVYAIQGEDHALHNWIHYELPLHVINSDHSFKTKAVVIQVSSDEFSGFGQFVEMRPLPATPYQNSTDVPLNTFLTPPVKVNLSKNYPIAGHAPSVFPEKIVNWKVDLEKVNKHMNPVVHPLDPLTGSERRNKFTNVTTGAQTLTEAEGVGVTSFPGKDAWGFRQVHGVAHVISGLFVTPVSIFITRNYKETFMKSTIIYNKPWFIGGLIRKFILLAYVITSLGVCGTVIVIMLIPVTGDKRGFGVMTCSHNVTANDTSKNLSVSSISNCDLTQIFNNKIFTKILELDGEIKAKIIRPK</sequence>
<keyword evidence="1" id="KW-1133">Transmembrane helix</keyword>
<feature type="transmembrane region" description="Helical" evidence="1">
    <location>
        <begin position="284"/>
        <end position="308"/>
    </location>
</feature>
<gene>
    <name evidence="3" type="ORF">Fcan01_14066</name>
</gene>
<organism evidence="3 4">
    <name type="scientific">Folsomia candida</name>
    <name type="common">Springtail</name>
    <dbReference type="NCBI Taxonomy" id="158441"/>
    <lineage>
        <taxon>Eukaryota</taxon>
        <taxon>Metazoa</taxon>
        <taxon>Ecdysozoa</taxon>
        <taxon>Arthropoda</taxon>
        <taxon>Hexapoda</taxon>
        <taxon>Collembola</taxon>
        <taxon>Entomobryomorpha</taxon>
        <taxon>Isotomoidea</taxon>
        <taxon>Isotomidae</taxon>
        <taxon>Proisotominae</taxon>
        <taxon>Folsomia</taxon>
    </lineage>
</organism>
<comment type="caution">
    <text evidence="3">The sequence shown here is derived from an EMBL/GenBank/DDBJ whole genome shotgun (WGS) entry which is preliminary data.</text>
</comment>
<reference evidence="3 4" key="1">
    <citation type="submission" date="2015-12" db="EMBL/GenBank/DDBJ databases">
        <title>The genome of Folsomia candida.</title>
        <authorList>
            <person name="Faddeeva A."/>
            <person name="Derks M.F."/>
            <person name="Anvar Y."/>
            <person name="Smit S."/>
            <person name="Van Straalen N."/>
            <person name="Roelofs D."/>
        </authorList>
    </citation>
    <scope>NUCLEOTIDE SEQUENCE [LARGE SCALE GENOMIC DNA]</scope>
    <source>
        <strain evidence="3 4">VU population</strain>
        <tissue evidence="3">Whole body</tissue>
    </source>
</reference>